<comment type="caution">
    <text evidence="1">The sequence shown here is derived from an EMBL/GenBank/DDBJ whole genome shotgun (WGS) entry which is preliminary data.</text>
</comment>
<sequence>MLMEGVEMLKIGLEAVLMSTPPVNILQMDKEKVSKFVSWATLTALQSNIEKVHGTGKFSCNMRLQSEENG</sequence>
<proteinExistence type="predicted"/>
<organism evidence="1 2">
    <name type="scientific">Datura stramonium</name>
    <name type="common">Jimsonweed</name>
    <name type="synonym">Common thornapple</name>
    <dbReference type="NCBI Taxonomy" id="4076"/>
    <lineage>
        <taxon>Eukaryota</taxon>
        <taxon>Viridiplantae</taxon>
        <taxon>Streptophyta</taxon>
        <taxon>Embryophyta</taxon>
        <taxon>Tracheophyta</taxon>
        <taxon>Spermatophyta</taxon>
        <taxon>Magnoliopsida</taxon>
        <taxon>eudicotyledons</taxon>
        <taxon>Gunneridae</taxon>
        <taxon>Pentapetalae</taxon>
        <taxon>asterids</taxon>
        <taxon>lamiids</taxon>
        <taxon>Solanales</taxon>
        <taxon>Solanaceae</taxon>
        <taxon>Solanoideae</taxon>
        <taxon>Datureae</taxon>
        <taxon>Datura</taxon>
    </lineage>
</organism>
<reference evidence="1 2" key="1">
    <citation type="journal article" date="2021" name="BMC Genomics">
        <title>Datura genome reveals duplications of psychoactive alkaloid biosynthetic genes and high mutation rate following tissue culture.</title>
        <authorList>
            <person name="Rajewski A."/>
            <person name="Carter-House D."/>
            <person name="Stajich J."/>
            <person name="Litt A."/>
        </authorList>
    </citation>
    <scope>NUCLEOTIDE SEQUENCE [LARGE SCALE GENOMIC DNA]</scope>
    <source>
        <strain evidence="1">AR-01</strain>
    </source>
</reference>
<name>A0ABS8UP08_DATST</name>
<gene>
    <name evidence="1" type="ORF">HAX54_019310</name>
</gene>
<dbReference type="Proteomes" id="UP000823775">
    <property type="component" value="Unassembled WGS sequence"/>
</dbReference>
<keyword evidence="2" id="KW-1185">Reference proteome</keyword>
<accession>A0ABS8UP08</accession>
<evidence type="ECO:0000313" key="2">
    <source>
        <dbReference type="Proteomes" id="UP000823775"/>
    </source>
</evidence>
<evidence type="ECO:0000313" key="1">
    <source>
        <dbReference type="EMBL" id="MCD9560593.1"/>
    </source>
</evidence>
<protein>
    <submittedName>
        <fullName evidence="1">Uncharacterized protein</fullName>
    </submittedName>
</protein>
<dbReference type="EMBL" id="JACEIK010002344">
    <property type="protein sequence ID" value="MCD9560593.1"/>
    <property type="molecule type" value="Genomic_DNA"/>
</dbReference>